<dbReference type="OrthoDB" id="4187552at2759"/>
<organism evidence="2 3">
    <name type="scientific">Ascosphaera apis ARSEF 7405</name>
    <dbReference type="NCBI Taxonomy" id="392613"/>
    <lineage>
        <taxon>Eukaryota</taxon>
        <taxon>Fungi</taxon>
        <taxon>Dikarya</taxon>
        <taxon>Ascomycota</taxon>
        <taxon>Pezizomycotina</taxon>
        <taxon>Eurotiomycetes</taxon>
        <taxon>Eurotiomycetidae</taxon>
        <taxon>Onygenales</taxon>
        <taxon>Ascosphaeraceae</taxon>
        <taxon>Ascosphaera</taxon>
    </lineage>
</organism>
<dbReference type="VEuPathDB" id="FungiDB:AAP_06002"/>
<comment type="caution">
    <text evidence="2">The sequence shown here is derived from an EMBL/GenBank/DDBJ whole genome shotgun (WGS) entry which is preliminary data.</text>
</comment>
<keyword evidence="3" id="KW-1185">Reference proteome</keyword>
<evidence type="ECO:0000256" key="1">
    <source>
        <dbReference type="SAM" id="MobiDB-lite"/>
    </source>
</evidence>
<dbReference type="EMBL" id="AZGZ01000040">
    <property type="protein sequence ID" value="KZZ87056.1"/>
    <property type="molecule type" value="Genomic_DNA"/>
</dbReference>
<accession>A0A167V519</accession>
<protein>
    <recommendedName>
        <fullName evidence="4">Myb-like domain-containing protein</fullName>
    </recommendedName>
</protein>
<gene>
    <name evidence="2" type="ORF">AAP_06002</name>
</gene>
<dbReference type="AlphaFoldDB" id="A0A167V519"/>
<sequence>MAIKTEEPAAPIMSLDEQPQTPSTSPRKRKTAANQSTDDASPRKKATASKIPTSFEEASEEDKMLIRMKEEGRSWSEIREAWEKITGVQVGGTTLGVRYTRLKANFTVVDDEDIPRLIEAKKMIEGEFEREKYNRIAKAVTDAGGKVYNGATLQKKIKELVKSGVCDS</sequence>
<reference evidence="2 3" key="1">
    <citation type="journal article" date="2016" name="Genome Biol. Evol.">
        <title>Divergent and convergent evolution of fungal pathogenicity.</title>
        <authorList>
            <person name="Shang Y."/>
            <person name="Xiao G."/>
            <person name="Zheng P."/>
            <person name="Cen K."/>
            <person name="Zhan S."/>
            <person name="Wang C."/>
        </authorList>
    </citation>
    <scope>NUCLEOTIDE SEQUENCE [LARGE SCALE GENOMIC DNA]</scope>
    <source>
        <strain evidence="2 3">ARSEF 7405</strain>
    </source>
</reference>
<evidence type="ECO:0000313" key="2">
    <source>
        <dbReference type="EMBL" id="KZZ87056.1"/>
    </source>
</evidence>
<feature type="region of interest" description="Disordered" evidence="1">
    <location>
        <begin position="1"/>
        <end position="61"/>
    </location>
</feature>
<evidence type="ECO:0000313" key="3">
    <source>
        <dbReference type="Proteomes" id="UP000242877"/>
    </source>
</evidence>
<dbReference type="Proteomes" id="UP000242877">
    <property type="component" value="Unassembled WGS sequence"/>
</dbReference>
<proteinExistence type="predicted"/>
<name>A0A167V519_9EURO</name>
<evidence type="ECO:0008006" key="4">
    <source>
        <dbReference type="Google" id="ProtNLM"/>
    </source>
</evidence>